<dbReference type="SMART" id="SM00849">
    <property type="entry name" value="Lactamase_B"/>
    <property type="match status" value="1"/>
</dbReference>
<evidence type="ECO:0000256" key="5">
    <source>
        <dbReference type="SAM" id="MobiDB-lite"/>
    </source>
</evidence>
<dbReference type="AlphaFoldDB" id="A0A839S648"/>
<reference evidence="7 8" key="1">
    <citation type="submission" date="2020-08" db="EMBL/GenBank/DDBJ databases">
        <title>Genomic Encyclopedia of Type Strains, Phase III (KMG-III): the genomes of soil and plant-associated and newly described type strains.</title>
        <authorList>
            <person name="Whitman W."/>
        </authorList>
    </citation>
    <scope>NUCLEOTIDE SEQUENCE [LARGE SCALE GENOMIC DNA]</scope>
    <source>
        <strain evidence="7 8">CECT 8577</strain>
    </source>
</reference>
<keyword evidence="2" id="KW-0479">Metal-binding</keyword>
<dbReference type="EMBL" id="JACHWU010000008">
    <property type="protein sequence ID" value="MBB3053246.1"/>
    <property type="molecule type" value="Genomic_DNA"/>
</dbReference>
<dbReference type="SUPFAM" id="SSF56281">
    <property type="entry name" value="Metallo-hydrolase/oxidoreductase"/>
    <property type="match status" value="1"/>
</dbReference>
<comment type="cofactor">
    <cofactor evidence="1">
        <name>Zn(2+)</name>
        <dbReference type="ChEBI" id="CHEBI:29105"/>
    </cofactor>
</comment>
<accession>A0A839S648</accession>
<feature type="compositionally biased region" description="Basic and acidic residues" evidence="5">
    <location>
        <begin position="231"/>
        <end position="248"/>
    </location>
</feature>
<protein>
    <submittedName>
        <fullName evidence="7">Glyoxylase-like metal-dependent hydrolase (Beta-lactamase superfamily II)</fullName>
    </submittedName>
</protein>
<dbReference type="GO" id="GO:0046872">
    <property type="term" value="F:metal ion binding"/>
    <property type="evidence" value="ECO:0007669"/>
    <property type="project" value="UniProtKB-KW"/>
</dbReference>
<dbReference type="PANTHER" id="PTHR46233">
    <property type="entry name" value="HYDROXYACYLGLUTATHIONE HYDROLASE GLOC"/>
    <property type="match status" value="1"/>
</dbReference>
<dbReference type="InterPro" id="IPR001279">
    <property type="entry name" value="Metallo-B-lactamas"/>
</dbReference>
<evidence type="ECO:0000313" key="7">
    <source>
        <dbReference type="EMBL" id="MBB3053246.1"/>
    </source>
</evidence>
<evidence type="ECO:0000256" key="1">
    <source>
        <dbReference type="ARBA" id="ARBA00001947"/>
    </source>
</evidence>
<dbReference type="Pfam" id="PF00753">
    <property type="entry name" value="Lactamase_B"/>
    <property type="match status" value="1"/>
</dbReference>
<dbReference type="Proteomes" id="UP000550714">
    <property type="component" value="Unassembled WGS sequence"/>
</dbReference>
<dbReference type="CDD" id="cd06262">
    <property type="entry name" value="metallo-hydrolase-like_MBL-fold"/>
    <property type="match status" value="1"/>
</dbReference>
<evidence type="ECO:0000256" key="2">
    <source>
        <dbReference type="ARBA" id="ARBA00022723"/>
    </source>
</evidence>
<dbReference type="PANTHER" id="PTHR46233:SF3">
    <property type="entry name" value="HYDROXYACYLGLUTATHIONE HYDROLASE GLOC"/>
    <property type="match status" value="1"/>
</dbReference>
<dbReference type="GO" id="GO:0016787">
    <property type="term" value="F:hydrolase activity"/>
    <property type="evidence" value="ECO:0007669"/>
    <property type="project" value="UniProtKB-KW"/>
</dbReference>
<dbReference type="RefSeq" id="WP_183658854.1">
    <property type="nucleotide sequence ID" value="NZ_JACHWU010000008.1"/>
</dbReference>
<evidence type="ECO:0000313" key="8">
    <source>
        <dbReference type="Proteomes" id="UP000550714"/>
    </source>
</evidence>
<feature type="region of interest" description="Disordered" evidence="5">
    <location>
        <begin position="163"/>
        <end position="182"/>
    </location>
</feature>
<comment type="caution">
    <text evidence="7">The sequence shown here is derived from an EMBL/GenBank/DDBJ whole genome shotgun (WGS) entry which is preliminary data.</text>
</comment>
<keyword evidence="3 7" id="KW-0378">Hydrolase</keyword>
<dbReference type="InterPro" id="IPR036866">
    <property type="entry name" value="RibonucZ/Hydroxyglut_hydro"/>
</dbReference>
<evidence type="ECO:0000256" key="4">
    <source>
        <dbReference type="ARBA" id="ARBA00022833"/>
    </source>
</evidence>
<evidence type="ECO:0000256" key="3">
    <source>
        <dbReference type="ARBA" id="ARBA00022801"/>
    </source>
</evidence>
<dbReference type="InterPro" id="IPR051453">
    <property type="entry name" value="MBL_Glyoxalase_II"/>
</dbReference>
<dbReference type="Gene3D" id="3.60.15.10">
    <property type="entry name" value="Ribonuclease Z/Hydroxyacylglutathione hydrolase-like"/>
    <property type="match status" value="1"/>
</dbReference>
<feature type="region of interest" description="Disordered" evidence="5">
    <location>
        <begin position="194"/>
        <end position="273"/>
    </location>
</feature>
<evidence type="ECO:0000259" key="6">
    <source>
        <dbReference type="SMART" id="SM00849"/>
    </source>
</evidence>
<feature type="domain" description="Metallo-beta-lactamase" evidence="6">
    <location>
        <begin position="12"/>
        <end position="204"/>
    </location>
</feature>
<proteinExistence type="predicted"/>
<keyword evidence="4" id="KW-0862">Zinc</keyword>
<sequence>MLVAGFPAGTFQANCYLLAPGPDRACVIVDPGEDAGAPLDRVVSEHRLTPAAILATHGHPDHVHAAAETARAYDLPVWIRPEDRRLLSRPWLGLNDELAAGLGHRPWLEPDAVRELGADGDPEPVLELAGLRIEALHTPGHTAGSTVFRLATGEGGQIALTGDTLLPGSAGRTDLPGGDPTALRRSLARLTATLPDDTVLLPGHGPSTTMGQEKTSNPWLAAEGRGTAAPRHAERGDTGGGHAERGDTDESGGQGRGPALPPRGPAAAGERRS</sequence>
<gene>
    <name evidence="7" type="ORF">FHS23_004290</name>
</gene>
<feature type="compositionally biased region" description="Polar residues" evidence="5">
    <location>
        <begin position="206"/>
        <end position="218"/>
    </location>
</feature>
<organism evidence="7 8">
    <name type="scientific">Prauserella isguenensis</name>
    <dbReference type="NCBI Taxonomy" id="1470180"/>
    <lineage>
        <taxon>Bacteria</taxon>
        <taxon>Bacillati</taxon>
        <taxon>Actinomycetota</taxon>
        <taxon>Actinomycetes</taxon>
        <taxon>Pseudonocardiales</taxon>
        <taxon>Pseudonocardiaceae</taxon>
        <taxon>Prauserella</taxon>
    </lineage>
</organism>
<keyword evidence="8" id="KW-1185">Reference proteome</keyword>
<name>A0A839S648_9PSEU</name>